<dbReference type="Proteomes" id="UP000306229">
    <property type="component" value="Chromosome"/>
</dbReference>
<evidence type="ECO:0000256" key="4">
    <source>
        <dbReference type="ARBA" id="ARBA00023235"/>
    </source>
</evidence>
<feature type="domain" description="PPIase cyclophilin-type" evidence="7">
    <location>
        <begin position="39"/>
        <end position="177"/>
    </location>
</feature>
<dbReference type="OrthoDB" id="9807797at2"/>
<dbReference type="PROSITE" id="PS50059">
    <property type="entry name" value="FKBP_PPIASE"/>
    <property type="match status" value="1"/>
</dbReference>
<name>A0A5B7TPV2_9FLAO</name>
<dbReference type="Gene3D" id="2.40.100.10">
    <property type="entry name" value="Cyclophilin-like"/>
    <property type="match status" value="1"/>
</dbReference>
<keyword evidence="4 5" id="KW-0413">Isomerase</keyword>
<dbReference type="RefSeq" id="WP_138949195.1">
    <property type="nucleotide sequence ID" value="NZ_CP040749.1"/>
</dbReference>
<accession>A0A5B7TPV2</accession>
<dbReference type="AlphaFoldDB" id="A0A5B7TPV2"/>
<dbReference type="PANTHER" id="PTHR45625">
    <property type="entry name" value="PEPTIDYL-PROLYL CIS-TRANS ISOMERASE-RELATED"/>
    <property type="match status" value="1"/>
</dbReference>
<dbReference type="SUPFAM" id="SSF54534">
    <property type="entry name" value="FKBP-like"/>
    <property type="match status" value="1"/>
</dbReference>
<dbReference type="PANTHER" id="PTHR45625:SF4">
    <property type="entry name" value="PEPTIDYLPROLYL ISOMERASE DOMAIN AND WD REPEAT-CONTAINING PROTEIN 1"/>
    <property type="match status" value="1"/>
</dbReference>
<dbReference type="EC" id="5.2.1.8" evidence="2 5"/>
<dbReference type="Pfam" id="PF00254">
    <property type="entry name" value="FKBP_C"/>
    <property type="match status" value="1"/>
</dbReference>
<reference evidence="8 9" key="1">
    <citation type="submission" date="2019-05" db="EMBL/GenBank/DDBJ databases">
        <title>Algicella ahnfeltiae gen. nov., sp. nov., a novel marine bacterium of the family Flavobacteriaceae isolated from a red alga.</title>
        <authorList>
            <person name="Nedashkovskaya O.I."/>
            <person name="Kukhlevskiy A.D."/>
            <person name="Kim S.-G."/>
            <person name="Zhukova N.V."/>
            <person name="Mikhailov V.V."/>
        </authorList>
    </citation>
    <scope>NUCLEOTIDE SEQUENCE [LARGE SCALE GENOMIC DNA]</scope>
    <source>
        <strain evidence="8 9">10Alg115</strain>
    </source>
</reference>
<evidence type="ECO:0000313" key="8">
    <source>
        <dbReference type="EMBL" id="QCX38298.1"/>
    </source>
</evidence>
<dbReference type="InterPro" id="IPR002130">
    <property type="entry name" value="Cyclophilin-type_PPIase_dom"/>
</dbReference>
<dbReference type="PROSITE" id="PS50072">
    <property type="entry name" value="CSA_PPIASE_2"/>
    <property type="match status" value="1"/>
</dbReference>
<dbReference type="PRINTS" id="PR00153">
    <property type="entry name" value="CSAPPISMRASE"/>
</dbReference>
<keyword evidence="3 5" id="KW-0697">Rotamase</keyword>
<keyword evidence="9" id="KW-1185">Reference proteome</keyword>
<organism evidence="8 9">
    <name type="scientific">Aureibaculum algae</name>
    <dbReference type="NCBI Taxonomy" id="2584122"/>
    <lineage>
        <taxon>Bacteria</taxon>
        <taxon>Pseudomonadati</taxon>
        <taxon>Bacteroidota</taxon>
        <taxon>Flavobacteriia</taxon>
        <taxon>Flavobacteriales</taxon>
        <taxon>Flavobacteriaceae</taxon>
        <taxon>Aureibaculum</taxon>
    </lineage>
</organism>
<evidence type="ECO:0000256" key="2">
    <source>
        <dbReference type="ARBA" id="ARBA00013194"/>
    </source>
</evidence>
<evidence type="ECO:0000256" key="5">
    <source>
        <dbReference type="PROSITE-ProRule" id="PRU00277"/>
    </source>
</evidence>
<dbReference type="SUPFAM" id="SSF50891">
    <property type="entry name" value="Cyclophilin-like"/>
    <property type="match status" value="1"/>
</dbReference>
<evidence type="ECO:0000256" key="3">
    <source>
        <dbReference type="ARBA" id="ARBA00023110"/>
    </source>
</evidence>
<dbReference type="Pfam" id="PF00160">
    <property type="entry name" value="Pro_isomerase"/>
    <property type="match status" value="1"/>
</dbReference>
<proteinExistence type="predicted"/>
<comment type="catalytic activity">
    <reaction evidence="1 5">
        <text>[protein]-peptidylproline (omega=180) = [protein]-peptidylproline (omega=0)</text>
        <dbReference type="Rhea" id="RHEA:16237"/>
        <dbReference type="Rhea" id="RHEA-COMP:10747"/>
        <dbReference type="Rhea" id="RHEA-COMP:10748"/>
        <dbReference type="ChEBI" id="CHEBI:83833"/>
        <dbReference type="ChEBI" id="CHEBI:83834"/>
        <dbReference type="EC" id="5.2.1.8"/>
    </reaction>
</comment>
<protein>
    <recommendedName>
        <fullName evidence="2 5">peptidylprolyl isomerase</fullName>
        <ecNumber evidence="2 5">5.2.1.8</ecNumber>
    </recommendedName>
</protein>
<dbReference type="CDD" id="cd00317">
    <property type="entry name" value="cyclophilin"/>
    <property type="match status" value="1"/>
</dbReference>
<feature type="domain" description="PPIase FKBP-type" evidence="6">
    <location>
        <begin position="261"/>
        <end position="364"/>
    </location>
</feature>
<dbReference type="KEGG" id="fbe:FF125_07575"/>
<evidence type="ECO:0000259" key="7">
    <source>
        <dbReference type="PROSITE" id="PS50072"/>
    </source>
</evidence>
<dbReference type="InterPro" id="IPR029000">
    <property type="entry name" value="Cyclophilin-like_dom_sf"/>
</dbReference>
<dbReference type="InterPro" id="IPR001179">
    <property type="entry name" value="PPIase_FKBP_dom"/>
</dbReference>
<evidence type="ECO:0000259" key="6">
    <source>
        <dbReference type="PROSITE" id="PS50059"/>
    </source>
</evidence>
<dbReference type="InterPro" id="IPR044666">
    <property type="entry name" value="Cyclophilin_A-like"/>
</dbReference>
<dbReference type="PROSITE" id="PS51257">
    <property type="entry name" value="PROKAR_LIPOPROTEIN"/>
    <property type="match status" value="1"/>
</dbReference>
<dbReference type="InterPro" id="IPR046357">
    <property type="entry name" value="PPIase_dom_sf"/>
</dbReference>
<evidence type="ECO:0000256" key="1">
    <source>
        <dbReference type="ARBA" id="ARBA00000971"/>
    </source>
</evidence>
<gene>
    <name evidence="8" type="ORF">FF125_07575</name>
</gene>
<evidence type="ECO:0000313" key="9">
    <source>
        <dbReference type="Proteomes" id="UP000306229"/>
    </source>
</evidence>
<dbReference type="EMBL" id="CP040749">
    <property type="protein sequence ID" value="QCX38298.1"/>
    <property type="molecule type" value="Genomic_DNA"/>
</dbReference>
<dbReference type="GO" id="GO:0003755">
    <property type="term" value="F:peptidyl-prolyl cis-trans isomerase activity"/>
    <property type="evidence" value="ECO:0007669"/>
    <property type="project" value="UniProtKB-KW"/>
</dbReference>
<dbReference type="Gene3D" id="3.10.50.40">
    <property type="match status" value="1"/>
</dbReference>
<sequence>MRIAKILFLIVVIVISSCKSNNYTDLEKGLYADIQTDKGAILVQLDYRKVPITVANFVSLAEGTNPYVAKRFRNKHFYEGLLFHRVVKDYIIQGGDPQGTGAGGPGYQFEDEFPIDEKGELILTHSKKGILSMANAGFDTNGSQFFITLKEASNLDGVHTVFGSVVEGVQILDSIAKDDVINKVQIIRIGNESKKFNAPKIFGDYFKKLEKEAEIKVEMAKTAKTNFLKQKEIYEANADSLHSGLKIYFINKGDGEKPNIGNAVKVYYSGYFNSGELFTTNNKEIAELYLKYDPKVEARGGYNPKKMDYSPDAELIHGFKEGLQKMNIGDKVMLFIPSHLAYGTQGRGPIPPDTDLIFELEIVE</sequence>